<reference evidence="2" key="2">
    <citation type="submission" date="2025-09" db="UniProtKB">
        <authorList>
            <consortium name="Ensembl"/>
        </authorList>
    </citation>
    <scope>IDENTIFICATION</scope>
</reference>
<dbReference type="AlphaFoldDB" id="A0A8C5TJH8"/>
<evidence type="ECO:0000313" key="3">
    <source>
        <dbReference type="Proteomes" id="UP000694560"/>
    </source>
</evidence>
<sequence>MRGPGTRGAAGHPSPARSWVARHPAPQPLRGCAAPITTALRFCTDSGAFALFLQFPPAASSCCPPRAASASLHNAVRGLAKAARQHRLPWWGKVGWLHAGDSACWELPVSPKGCPPCPEVLWSPDFQTVSHEHGLKLHSSCVTFQPWDLKFGLS</sequence>
<accession>A0A8C5TJH8</accession>
<dbReference type="Proteomes" id="UP000694560">
    <property type="component" value="Unplaced"/>
</dbReference>
<protein>
    <submittedName>
        <fullName evidence="2">Uncharacterized protein</fullName>
    </submittedName>
</protein>
<evidence type="ECO:0000256" key="1">
    <source>
        <dbReference type="SAM" id="MobiDB-lite"/>
    </source>
</evidence>
<proteinExistence type="predicted"/>
<name>A0A8C5TJH8_9PASS</name>
<feature type="region of interest" description="Disordered" evidence="1">
    <location>
        <begin position="1"/>
        <end position="21"/>
    </location>
</feature>
<organism evidence="2 3">
    <name type="scientific">Malurus cyaneus samueli</name>
    <dbReference type="NCBI Taxonomy" id="2593467"/>
    <lineage>
        <taxon>Eukaryota</taxon>
        <taxon>Metazoa</taxon>
        <taxon>Chordata</taxon>
        <taxon>Craniata</taxon>
        <taxon>Vertebrata</taxon>
        <taxon>Euteleostomi</taxon>
        <taxon>Archelosauria</taxon>
        <taxon>Archosauria</taxon>
        <taxon>Dinosauria</taxon>
        <taxon>Saurischia</taxon>
        <taxon>Theropoda</taxon>
        <taxon>Coelurosauria</taxon>
        <taxon>Aves</taxon>
        <taxon>Neognathae</taxon>
        <taxon>Neoaves</taxon>
        <taxon>Telluraves</taxon>
        <taxon>Australaves</taxon>
        <taxon>Passeriformes</taxon>
        <taxon>Meliphagoidea</taxon>
        <taxon>Maluridae</taxon>
        <taxon>Malurus</taxon>
    </lineage>
</organism>
<evidence type="ECO:0000313" key="2">
    <source>
        <dbReference type="Ensembl" id="ENSMCSP00000007936.1"/>
    </source>
</evidence>
<keyword evidence="3" id="KW-1185">Reference proteome</keyword>
<reference evidence="2" key="1">
    <citation type="submission" date="2025-08" db="UniProtKB">
        <authorList>
            <consortium name="Ensembl"/>
        </authorList>
    </citation>
    <scope>IDENTIFICATION</scope>
</reference>
<dbReference type="Ensembl" id="ENSMCST00000008133.1">
    <property type="protein sequence ID" value="ENSMCSP00000007936.1"/>
    <property type="gene ID" value="ENSMCSG00000005682.1"/>
</dbReference>